<feature type="compositionally biased region" description="Basic and acidic residues" evidence="1">
    <location>
        <begin position="120"/>
        <end position="147"/>
    </location>
</feature>
<feature type="domain" description="Conjugative transposon TraM C-terminal" evidence="3">
    <location>
        <begin position="258"/>
        <end position="409"/>
    </location>
</feature>
<evidence type="ECO:0000313" key="4">
    <source>
        <dbReference type="EMBL" id="KAB6146882.1"/>
    </source>
</evidence>
<protein>
    <submittedName>
        <fullName evidence="4">Conjugative transposon protein TraM</fullName>
    </submittedName>
</protein>
<accession>A0A7J5PVC8</accession>
<evidence type="ECO:0000259" key="3">
    <source>
        <dbReference type="Pfam" id="PF12508"/>
    </source>
</evidence>
<feature type="region of interest" description="Disordered" evidence="1">
    <location>
        <begin position="120"/>
        <end position="170"/>
    </location>
</feature>
<sequence>MITDKINLKQPKYMLPAILYPLLLITGYLVFDIFDTETAEKPNELQTTEFLNPELPQAQIQNDGIGGKYESMVKSYGKIQDYSAVENIDRDNQEEDKEGYDSKYSKDDLALLDMEAAQRTEELEKQQRSQEMQEKLRQSAEKGKKLLTDSTDLQPLSEEERLARSKQREQGALAELQKALAEARLNGQKNTEGVMDMAENTGNEGNGHTAMKGKIEVNGNEVNRIDDAATSSTVVKLVKKPSDYFHTLAENEPEPKLIKAIIDEDIKAVDGSRVRLRLLDDVEIGEQIVSKGAYLYATMNGFGGQRVKGNVKSLMVADELQKVNLSIYDTDGLEGLYVPSSTFRETSKDVASSALGSNVNMNNGTGGNSFTQWGMQAVQNAYQRTSNAVSKSVKKNKAKLKYGTFVYLVNDKEKKSTER</sequence>
<dbReference type="AlphaFoldDB" id="A0A7J5PVC8"/>
<evidence type="ECO:0000256" key="1">
    <source>
        <dbReference type="SAM" id="MobiDB-lite"/>
    </source>
</evidence>
<reference evidence="4 5" key="1">
    <citation type="journal article" date="2019" name="Nat. Med.">
        <title>A library of human gut bacterial isolates paired with longitudinal multiomics data enables mechanistic microbiome research.</title>
        <authorList>
            <person name="Poyet M."/>
            <person name="Groussin M."/>
            <person name="Gibbons S.M."/>
            <person name="Avila-Pacheco J."/>
            <person name="Jiang X."/>
            <person name="Kearney S.M."/>
            <person name="Perrotta A.R."/>
            <person name="Berdy B."/>
            <person name="Zhao S."/>
            <person name="Lieberman T.D."/>
            <person name="Swanson P.K."/>
            <person name="Smith M."/>
            <person name="Roesemann S."/>
            <person name="Alexander J.E."/>
            <person name="Rich S.A."/>
            <person name="Livny J."/>
            <person name="Vlamakis H."/>
            <person name="Clish C."/>
            <person name="Bullock K."/>
            <person name="Deik A."/>
            <person name="Scott J."/>
            <person name="Pierce K.A."/>
            <person name="Xavier R.J."/>
            <person name="Alm E.J."/>
        </authorList>
    </citation>
    <scope>NUCLEOTIDE SEQUENCE [LARGE SCALE GENOMIC DNA]</scope>
    <source>
        <strain evidence="4 5">BIOML-A58</strain>
    </source>
</reference>
<name>A0A7J5PVC8_9BACE</name>
<dbReference type="RefSeq" id="WP_151934946.1">
    <property type="nucleotide sequence ID" value="NZ_WDED01000020.1"/>
</dbReference>
<dbReference type="EMBL" id="WDED01000020">
    <property type="protein sequence ID" value="KAB6146882.1"/>
    <property type="molecule type" value="Genomic_DNA"/>
</dbReference>
<dbReference type="Proteomes" id="UP000434604">
    <property type="component" value="Unassembled WGS sequence"/>
</dbReference>
<keyword evidence="2" id="KW-0812">Transmembrane</keyword>
<gene>
    <name evidence="4" type="primary">traM</name>
    <name evidence="4" type="ORF">GA398_14175</name>
</gene>
<evidence type="ECO:0000313" key="5">
    <source>
        <dbReference type="Proteomes" id="UP000434604"/>
    </source>
</evidence>
<evidence type="ECO:0000256" key="2">
    <source>
        <dbReference type="SAM" id="Phobius"/>
    </source>
</evidence>
<proteinExistence type="predicted"/>
<keyword evidence="2" id="KW-1133">Transmembrane helix</keyword>
<comment type="caution">
    <text evidence="4">The sequence shown here is derived from an EMBL/GenBank/DDBJ whole genome shotgun (WGS) entry which is preliminary data.</text>
</comment>
<dbReference type="InterPro" id="IPR055407">
    <property type="entry name" value="TraM_C"/>
</dbReference>
<dbReference type="Pfam" id="PF12508">
    <property type="entry name" value="Transposon_TraM"/>
    <property type="match status" value="1"/>
</dbReference>
<keyword evidence="2" id="KW-0472">Membrane</keyword>
<feature type="region of interest" description="Disordered" evidence="1">
    <location>
        <begin position="85"/>
        <end position="106"/>
    </location>
</feature>
<dbReference type="InterPro" id="IPR022187">
    <property type="entry name" value="Conjug_transposon_TraM"/>
</dbReference>
<feature type="transmembrane region" description="Helical" evidence="2">
    <location>
        <begin position="12"/>
        <end position="31"/>
    </location>
</feature>
<organism evidence="4 5">
    <name type="scientific">Bacteroides xylanisolvens</name>
    <dbReference type="NCBI Taxonomy" id="371601"/>
    <lineage>
        <taxon>Bacteria</taxon>
        <taxon>Pseudomonadati</taxon>
        <taxon>Bacteroidota</taxon>
        <taxon>Bacteroidia</taxon>
        <taxon>Bacteroidales</taxon>
        <taxon>Bacteroidaceae</taxon>
        <taxon>Bacteroides</taxon>
    </lineage>
</organism>
<dbReference type="NCBIfam" id="TIGR03779">
    <property type="entry name" value="Bac_Flav_CT_M"/>
    <property type="match status" value="1"/>
</dbReference>
<feature type="compositionally biased region" description="Basic and acidic residues" evidence="1">
    <location>
        <begin position="158"/>
        <end position="169"/>
    </location>
</feature>